<feature type="domain" description="HTH araC/xylS-type" evidence="4">
    <location>
        <begin position="175"/>
        <end position="272"/>
    </location>
</feature>
<dbReference type="OrthoDB" id="9789899at2"/>
<dbReference type="InterPro" id="IPR032783">
    <property type="entry name" value="AraC_lig"/>
</dbReference>
<dbReference type="EMBL" id="SACR01000001">
    <property type="protein sequence ID" value="RVU49382.1"/>
    <property type="molecule type" value="Genomic_DNA"/>
</dbReference>
<dbReference type="GO" id="GO:0043565">
    <property type="term" value="F:sequence-specific DNA binding"/>
    <property type="evidence" value="ECO:0007669"/>
    <property type="project" value="InterPro"/>
</dbReference>
<name>A0A437RRX5_9BURK</name>
<accession>A0A437RRX5</accession>
<dbReference type="GO" id="GO:0003700">
    <property type="term" value="F:DNA-binding transcription factor activity"/>
    <property type="evidence" value="ECO:0007669"/>
    <property type="project" value="InterPro"/>
</dbReference>
<proteinExistence type="predicted"/>
<dbReference type="Gene3D" id="1.10.10.60">
    <property type="entry name" value="Homeodomain-like"/>
    <property type="match status" value="2"/>
</dbReference>
<dbReference type="Pfam" id="PF12852">
    <property type="entry name" value="Cupin_6"/>
    <property type="match status" value="1"/>
</dbReference>
<dbReference type="InterPro" id="IPR009057">
    <property type="entry name" value="Homeodomain-like_sf"/>
</dbReference>
<evidence type="ECO:0000256" key="3">
    <source>
        <dbReference type="ARBA" id="ARBA00023163"/>
    </source>
</evidence>
<dbReference type="PANTHER" id="PTHR46796">
    <property type="entry name" value="HTH-TYPE TRANSCRIPTIONAL ACTIVATOR RHAS-RELATED"/>
    <property type="match status" value="1"/>
</dbReference>
<evidence type="ECO:0000256" key="1">
    <source>
        <dbReference type="ARBA" id="ARBA00023015"/>
    </source>
</evidence>
<reference evidence="5 6" key="1">
    <citation type="submission" date="2019-01" db="EMBL/GenBank/DDBJ databases">
        <authorList>
            <person name="Chen W.-M."/>
        </authorList>
    </citation>
    <scope>NUCLEOTIDE SEQUENCE [LARGE SCALE GENOMIC DNA]</scope>
    <source>
        <strain evidence="5 6">KYPY4</strain>
    </source>
</reference>
<dbReference type="InterPro" id="IPR050204">
    <property type="entry name" value="AraC_XylS_family_regulators"/>
</dbReference>
<protein>
    <submittedName>
        <fullName evidence="5">AraC family transcriptional regulator</fullName>
    </submittedName>
</protein>
<dbReference type="PANTHER" id="PTHR46796:SF7">
    <property type="entry name" value="ARAC FAMILY TRANSCRIPTIONAL REGULATOR"/>
    <property type="match status" value="1"/>
</dbReference>
<evidence type="ECO:0000313" key="5">
    <source>
        <dbReference type="EMBL" id="RVU49382.1"/>
    </source>
</evidence>
<comment type="caution">
    <text evidence="5">The sequence shown here is derived from an EMBL/GenBank/DDBJ whole genome shotgun (WGS) entry which is preliminary data.</text>
</comment>
<evidence type="ECO:0000259" key="4">
    <source>
        <dbReference type="PROSITE" id="PS01124"/>
    </source>
</evidence>
<gene>
    <name evidence="5" type="ORF">EOE66_02060</name>
</gene>
<dbReference type="PROSITE" id="PS01124">
    <property type="entry name" value="HTH_ARAC_FAMILY_2"/>
    <property type="match status" value="1"/>
</dbReference>
<keyword evidence="2" id="KW-0238">DNA-binding</keyword>
<dbReference type="InterPro" id="IPR018062">
    <property type="entry name" value="HTH_AraC-typ_CS"/>
</dbReference>
<evidence type="ECO:0000313" key="6">
    <source>
        <dbReference type="Proteomes" id="UP000285575"/>
    </source>
</evidence>
<dbReference type="AlphaFoldDB" id="A0A437RRX5"/>
<organism evidence="5 6">
    <name type="scientific">Rubrivivax rivuli</name>
    <dbReference type="NCBI Taxonomy" id="1862385"/>
    <lineage>
        <taxon>Bacteria</taxon>
        <taxon>Pseudomonadati</taxon>
        <taxon>Pseudomonadota</taxon>
        <taxon>Betaproteobacteria</taxon>
        <taxon>Burkholderiales</taxon>
        <taxon>Sphaerotilaceae</taxon>
        <taxon>Rubrivivax</taxon>
    </lineage>
</organism>
<keyword evidence="1" id="KW-0805">Transcription regulation</keyword>
<evidence type="ECO:0000256" key="2">
    <source>
        <dbReference type="ARBA" id="ARBA00023125"/>
    </source>
</evidence>
<dbReference type="Pfam" id="PF12833">
    <property type="entry name" value="HTH_18"/>
    <property type="match status" value="1"/>
</dbReference>
<dbReference type="SUPFAM" id="SSF46689">
    <property type="entry name" value="Homeodomain-like"/>
    <property type="match status" value="2"/>
</dbReference>
<dbReference type="RefSeq" id="WP_128227019.1">
    <property type="nucleotide sequence ID" value="NZ_SACR01000001.1"/>
</dbReference>
<sequence length="285" mass="30519">MSDRLSALLQRFELRAQLFTGGLLHHERPIEPHGSDGHLHVLGRGPLRLLGPKRHRHLLNQPSLVYVPGPLPHRLMAPSAEGAELVTAAIHFGAPDENPLLSSLPPVLCVPMVQLPGLALTQQVLFAEAAAGRCGHAAVVERLVEVLMIQLLRHAMATRLVDAGLMAGLGDARLAKALSAMHADPSRGWTLETLAAVAGMSRARFAAHFAGTVGVPPGDYLTGWRLGLARRLLRRGLAVKQVAAEVGYASPGAFGRVFLQRVGRTPRDWQRAAASSAMAQGVSQW</sequence>
<dbReference type="Proteomes" id="UP000285575">
    <property type="component" value="Unassembled WGS sequence"/>
</dbReference>
<keyword evidence="3" id="KW-0804">Transcription</keyword>
<dbReference type="SMART" id="SM00342">
    <property type="entry name" value="HTH_ARAC"/>
    <property type="match status" value="1"/>
</dbReference>
<dbReference type="InterPro" id="IPR018060">
    <property type="entry name" value="HTH_AraC"/>
</dbReference>
<keyword evidence="6" id="KW-1185">Reference proteome</keyword>
<dbReference type="PROSITE" id="PS00041">
    <property type="entry name" value="HTH_ARAC_FAMILY_1"/>
    <property type="match status" value="1"/>
</dbReference>